<feature type="repeat" description="TPR" evidence="1">
    <location>
        <begin position="160"/>
        <end position="193"/>
    </location>
</feature>
<evidence type="ECO:0000256" key="2">
    <source>
        <dbReference type="SAM" id="SignalP"/>
    </source>
</evidence>
<gene>
    <name evidence="3" type="primary">prsT</name>
    <name evidence="3" type="ORF">J0A66_17955</name>
</gene>
<sequence length="929" mass="103411">MNHFYPLLGLAMLISNQAFAVSEAENYESAMSAFTQGKNEEAFIYLKNALQESPSHLPSLILLGKVYFNTGNLAAAEELFQESLQLGADLNLVLPMLGSSLILQKKLAPLLALESRYVELSKDGRFEWHLLRGQAYLLEGKAELANTEFNSANELYPNDARAKNTLASFHISQKDYVKAAALVQESLNIAPDNEKTWQLKGDLHYLQGEKLAALQAFTKAFNLDDQDPVILRSMAQVHFSLANYAEAENYIEMVLTQSPNDPTANLIKSWLLSSKGESKAAAELLAALSLNLSTLDPKDQLYVSNSRYAYGVSEFLQGHHESAQAILTSYLEDHPNDNIALKVLAMTFVSAGKSDKAIQLLRQRERQVLSNLDLGLTLVDLYLDDENIFQAEQTIRSLQRKFGESPALLLTQAKLLDLQGKSTDALDVVQRIKTTQESTGFQLLKSKLLLQTGALTEARQLAEAIKTDQETDTDKLHLLAAIDLAEGQLQMAEEKLRKVLNISPQNLSAKFNLARVAQQKGDTSKASAILTDILQSHPRHRSTLFFLTDMALQKNDLKEAEKWLNKVLIYYPEHLKAKEMLLNVHIQQEHWQEASTIASRLRQEDRLNADYLLQQARVFTALRNQQGAQYNLDVLADLWSGSAEKLKFLSTEQLKAGDLSGARVSLERAQSISPDDIDGKVQLARVLLKAGDLTQAKQMVRQLSTLTIAPSPLALLSAEVAVAEKDWPAAIENYRQALETDNQNLAALVGFYQLTRVGQGGEEFRTQVERLLASQAYPNWVTKLLGDSYLDSGALPQAQQHYEKLLTTEEFANHPSVLNNLANIYAQYDLSKAIQTATRALETGGENNPALLDTLGWLHAQNGSYSLALTHLRNAYSMNASNLEVRYHLGYVLAKLNRIDEARSQLQAATRENSYPGYQKAVDLLNSLQ</sequence>
<dbReference type="Proteomes" id="UP000664654">
    <property type="component" value="Unassembled WGS sequence"/>
</dbReference>
<dbReference type="RefSeq" id="WP_206575229.1">
    <property type="nucleotide sequence ID" value="NZ_JAFKCV010000013.1"/>
</dbReference>
<dbReference type="AlphaFoldDB" id="A0A939DSH3"/>
<dbReference type="PANTHER" id="PTHR12558">
    <property type="entry name" value="CELL DIVISION CYCLE 16,23,27"/>
    <property type="match status" value="1"/>
</dbReference>
<evidence type="ECO:0000313" key="3">
    <source>
        <dbReference type="EMBL" id="MBN7827121.1"/>
    </source>
</evidence>
<dbReference type="InterPro" id="IPR014266">
    <property type="entry name" value="PEP-CTERM_TPR_PrsT"/>
</dbReference>
<evidence type="ECO:0000256" key="1">
    <source>
        <dbReference type="PROSITE-ProRule" id="PRU00339"/>
    </source>
</evidence>
<reference evidence="3" key="1">
    <citation type="submission" date="2021-03" db="EMBL/GenBank/DDBJ databases">
        <title>novel species isolated from a fishpond in China.</title>
        <authorList>
            <person name="Lu H."/>
            <person name="Cai Z."/>
        </authorList>
    </citation>
    <scope>NUCLEOTIDE SEQUENCE</scope>
    <source>
        <strain evidence="3">JCM 30855</strain>
    </source>
</reference>
<dbReference type="InterPro" id="IPR011990">
    <property type="entry name" value="TPR-like_helical_dom_sf"/>
</dbReference>
<dbReference type="Gene3D" id="1.25.40.10">
    <property type="entry name" value="Tetratricopeptide repeat domain"/>
    <property type="match status" value="4"/>
</dbReference>
<comment type="caution">
    <text evidence="3">The sequence shown here is derived from an EMBL/GenBank/DDBJ whole genome shotgun (WGS) entry which is preliminary data.</text>
</comment>
<dbReference type="SMART" id="SM00028">
    <property type="entry name" value="TPR"/>
    <property type="match status" value="14"/>
</dbReference>
<dbReference type="PANTHER" id="PTHR12558:SF13">
    <property type="entry name" value="CELL DIVISION CYCLE PROTEIN 27 HOMOLOG"/>
    <property type="match status" value="1"/>
</dbReference>
<accession>A0A939DSH3</accession>
<dbReference type="NCBIfam" id="TIGR02917">
    <property type="entry name" value="PEP_TPR_lipo"/>
    <property type="match status" value="1"/>
</dbReference>
<proteinExistence type="predicted"/>
<dbReference type="InterPro" id="IPR019734">
    <property type="entry name" value="TPR_rpt"/>
</dbReference>
<keyword evidence="4" id="KW-1185">Reference proteome</keyword>
<feature type="repeat" description="TPR" evidence="1">
    <location>
        <begin position="57"/>
        <end position="90"/>
    </location>
</feature>
<keyword evidence="2" id="KW-0732">Signal</keyword>
<keyword evidence="1" id="KW-0802">TPR repeat</keyword>
<feature type="chain" id="PRO_5037141626" evidence="2">
    <location>
        <begin position="21"/>
        <end position="929"/>
    </location>
</feature>
<organism evidence="3 4">
    <name type="scientific">Bowmanella dokdonensis</name>
    <dbReference type="NCBI Taxonomy" id="751969"/>
    <lineage>
        <taxon>Bacteria</taxon>
        <taxon>Pseudomonadati</taxon>
        <taxon>Pseudomonadota</taxon>
        <taxon>Gammaproteobacteria</taxon>
        <taxon>Alteromonadales</taxon>
        <taxon>Alteromonadaceae</taxon>
        <taxon>Bowmanella</taxon>
    </lineage>
</organism>
<name>A0A939DSH3_9ALTE</name>
<evidence type="ECO:0000313" key="4">
    <source>
        <dbReference type="Proteomes" id="UP000664654"/>
    </source>
</evidence>
<feature type="repeat" description="TPR" evidence="1">
    <location>
        <begin position="194"/>
        <end position="227"/>
    </location>
</feature>
<dbReference type="PROSITE" id="PS50005">
    <property type="entry name" value="TPR"/>
    <property type="match status" value="3"/>
</dbReference>
<dbReference type="Pfam" id="PF14559">
    <property type="entry name" value="TPR_19"/>
    <property type="match status" value="5"/>
</dbReference>
<dbReference type="EMBL" id="JAFKCV010000013">
    <property type="protein sequence ID" value="MBN7827121.1"/>
    <property type="molecule type" value="Genomic_DNA"/>
</dbReference>
<dbReference type="SUPFAM" id="SSF48452">
    <property type="entry name" value="TPR-like"/>
    <property type="match status" value="5"/>
</dbReference>
<feature type="signal peptide" evidence="2">
    <location>
        <begin position="1"/>
        <end position="20"/>
    </location>
</feature>
<protein>
    <submittedName>
        <fullName evidence="3">PEP-CTERM system TPR-repeat protein PrsT</fullName>
    </submittedName>
</protein>